<evidence type="ECO:0000256" key="1">
    <source>
        <dbReference type="ARBA" id="ARBA00022475"/>
    </source>
</evidence>
<dbReference type="PANTHER" id="PTHR36917:SF1">
    <property type="entry name" value="INNER MEMBRANE-SPANNING PROTEIN YCIB"/>
    <property type="match status" value="1"/>
</dbReference>
<comment type="function">
    <text evidence="5">Plays a role in cell envelope biogenesis, maintenance of cell envelope integrity and membrane homeostasis.</text>
</comment>
<comment type="similarity">
    <text evidence="5">Belongs to the YciB family.</text>
</comment>
<accession>A0A0D1EQ24</accession>
<keyword evidence="1 5" id="KW-1003">Cell membrane</keyword>
<dbReference type="AlphaFoldDB" id="A0A0D1EQ24"/>
<dbReference type="OrthoDB" id="9788219at2"/>
<dbReference type="GO" id="GO:0005886">
    <property type="term" value="C:plasma membrane"/>
    <property type="evidence" value="ECO:0007669"/>
    <property type="project" value="UniProtKB-SubCell"/>
</dbReference>
<feature type="transmembrane region" description="Helical" evidence="5">
    <location>
        <begin position="147"/>
        <end position="165"/>
    </location>
</feature>
<dbReference type="RefSeq" id="WP_043917449.1">
    <property type="nucleotide sequence ID" value="NZ_FZPF01000002.1"/>
</dbReference>
<feature type="transmembrane region" description="Helical" evidence="5">
    <location>
        <begin position="15"/>
        <end position="36"/>
    </location>
</feature>
<keyword evidence="4 5" id="KW-0472">Membrane</keyword>
<organism evidence="6 7">
    <name type="scientific">Jannaschia aquimarina</name>
    <dbReference type="NCBI Taxonomy" id="935700"/>
    <lineage>
        <taxon>Bacteria</taxon>
        <taxon>Pseudomonadati</taxon>
        <taxon>Pseudomonadota</taxon>
        <taxon>Alphaproteobacteria</taxon>
        <taxon>Rhodobacterales</taxon>
        <taxon>Roseobacteraceae</taxon>
        <taxon>Jannaschia</taxon>
    </lineage>
</organism>
<keyword evidence="3 5" id="KW-1133">Transmembrane helix</keyword>
<feature type="transmembrane region" description="Helical" evidence="5">
    <location>
        <begin position="48"/>
        <end position="70"/>
    </location>
</feature>
<keyword evidence="5" id="KW-0997">Cell inner membrane</keyword>
<dbReference type="Proteomes" id="UP000032232">
    <property type="component" value="Unassembled WGS sequence"/>
</dbReference>
<dbReference type="HAMAP" id="MF_00189">
    <property type="entry name" value="YciB"/>
    <property type="match status" value="1"/>
</dbReference>
<evidence type="ECO:0000256" key="4">
    <source>
        <dbReference type="ARBA" id="ARBA00023136"/>
    </source>
</evidence>
<evidence type="ECO:0000256" key="5">
    <source>
        <dbReference type="HAMAP-Rule" id="MF_00189"/>
    </source>
</evidence>
<dbReference type="PANTHER" id="PTHR36917">
    <property type="entry name" value="INTRACELLULAR SEPTATION PROTEIN A-RELATED"/>
    <property type="match status" value="1"/>
</dbReference>
<reference evidence="6 7" key="1">
    <citation type="submission" date="2015-02" db="EMBL/GenBank/DDBJ databases">
        <title>Genome Sequence of Jannaschia aquimarina DSM28248, a member of the Roseobacter clade.</title>
        <authorList>
            <person name="Voget S."/>
            <person name="Daniel R."/>
        </authorList>
    </citation>
    <scope>NUCLEOTIDE SEQUENCE [LARGE SCALE GENOMIC DNA]</scope>
    <source>
        <strain evidence="6 7">GSW-M26</strain>
    </source>
</reference>
<comment type="caution">
    <text evidence="6">The sequence shown here is derived from an EMBL/GenBank/DDBJ whole genome shotgun (WGS) entry which is preliminary data.</text>
</comment>
<dbReference type="PATRIC" id="fig|935700.4.peg.641"/>
<evidence type="ECO:0000313" key="6">
    <source>
        <dbReference type="EMBL" id="KIT17715.1"/>
    </source>
</evidence>
<feature type="transmembrane region" description="Helical" evidence="5">
    <location>
        <begin position="76"/>
        <end position="97"/>
    </location>
</feature>
<dbReference type="EMBL" id="JYFE01000016">
    <property type="protein sequence ID" value="KIT17715.1"/>
    <property type="molecule type" value="Genomic_DNA"/>
</dbReference>
<comment type="subcellular location">
    <subcellularLocation>
        <location evidence="5">Cell inner membrane</location>
        <topology evidence="5">Multi-pass membrane protein</topology>
    </subcellularLocation>
</comment>
<sequence length="206" mass="23016">MAPTPDQPERRDVPGWLRTALELGPVALFFLAYISTRGQTYTLGGTEYSAFILVTAGFIPLIIVATIVLWRLTGHLSVMQIVTAVLVTIFGGLTVWLNDERFLKMKPTLIYSLFAAILGFGLLRGRSYLSMVLASALPLTDEGWMILTKRMAIFFVALAMTNEVVWRTLSTDAWVNFRTFGLPVLFFAFLMSQAGLLKRHSTEEES</sequence>
<feature type="transmembrane region" description="Helical" evidence="5">
    <location>
        <begin position="109"/>
        <end position="127"/>
    </location>
</feature>
<keyword evidence="2 5" id="KW-0812">Transmembrane</keyword>
<evidence type="ECO:0000313" key="7">
    <source>
        <dbReference type="Proteomes" id="UP000032232"/>
    </source>
</evidence>
<name>A0A0D1EQ24_9RHOB</name>
<evidence type="ECO:0000256" key="3">
    <source>
        <dbReference type="ARBA" id="ARBA00022989"/>
    </source>
</evidence>
<protein>
    <recommendedName>
        <fullName evidence="5">Inner membrane-spanning protein YciB</fullName>
    </recommendedName>
</protein>
<gene>
    <name evidence="6" type="primary">yciB_1</name>
    <name evidence="5" type="synonym">yciB</name>
    <name evidence="6" type="ORF">jaqu_06060</name>
</gene>
<dbReference type="Pfam" id="PF04279">
    <property type="entry name" value="IspA"/>
    <property type="match status" value="1"/>
</dbReference>
<evidence type="ECO:0000256" key="2">
    <source>
        <dbReference type="ARBA" id="ARBA00022692"/>
    </source>
</evidence>
<dbReference type="STRING" id="935700.jaqu_06060"/>
<dbReference type="InterPro" id="IPR006008">
    <property type="entry name" value="YciB"/>
</dbReference>
<proteinExistence type="inferred from homology"/>
<keyword evidence="7" id="KW-1185">Reference proteome</keyword>
<feature type="transmembrane region" description="Helical" evidence="5">
    <location>
        <begin position="177"/>
        <end position="196"/>
    </location>
</feature>